<dbReference type="EMBL" id="UYYB01021030">
    <property type="protein sequence ID" value="VDM71567.1"/>
    <property type="molecule type" value="Genomic_DNA"/>
</dbReference>
<proteinExistence type="predicted"/>
<dbReference type="AlphaFoldDB" id="A0A3P7J5B1"/>
<accession>A0A3P7J5B1</accession>
<evidence type="ECO:0000313" key="2">
    <source>
        <dbReference type="Proteomes" id="UP000270094"/>
    </source>
</evidence>
<keyword evidence="2" id="KW-1185">Reference proteome</keyword>
<organism evidence="1 2">
    <name type="scientific">Strongylus vulgaris</name>
    <name type="common">Blood worm</name>
    <dbReference type="NCBI Taxonomy" id="40348"/>
    <lineage>
        <taxon>Eukaryota</taxon>
        <taxon>Metazoa</taxon>
        <taxon>Ecdysozoa</taxon>
        <taxon>Nematoda</taxon>
        <taxon>Chromadorea</taxon>
        <taxon>Rhabditida</taxon>
        <taxon>Rhabditina</taxon>
        <taxon>Rhabditomorpha</taxon>
        <taxon>Strongyloidea</taxon>
        <taxon>Strongylidae</taxon>
        <taxon>Strongylus</taxon>
    </lineage>
</organism>
<dbReference type="Proteomes" id="UP000270094">
    <property type="component" value="Unassembled WGS sequence"/>
</dbReference>
<reference evidence="1 2" key="1">
    <citation type="submission" date="2018-11" db="EMBL/GenBank/DDBJ databases">
        <authorList>
            <consortium name="Pathogen Informatics"/>
        </authorList>
    </citation>
    <scope>NUCLEOTIDE SEQUENCE [LARGE SCALE GENOMIC DNA]</scope>
</reference>
<protein>
    <submittedName>
        <fullName evidence="1">Uncharacterized protein</fullName>
    </submittedName>
</protein>
<name>A0A3P7J5B1_STRVU</name>
<sequence length="114" mass="12817">MTFFTFVRFTTLVPLHDFIFQSSSVIDNEACSIPYSYFLLISDICQCGRLTCEREEAEGRCPMRQQVTTAVLLFVFVDVTLTTSTSTTAECADRHIFSDHPSAGAVNAQEKFLE</sequence>
<gene>
    <name evidence="1" type="ORF">SVUK_LOCUS6565</name>
</gene>
<evidence type="ECO:0000313" key="1">
    <source>
        <dbReference type="EMBL" id="VDM71567.1"/>
    </source>
</evidence>